<gene>
    <name evidence="8" type="ORF">GCM10009808_24810</name>
</gene>
<evidence type="ECO:0000256" key="1">
    <source>
        <dbReference type="ARBA" id="ARBA00008072"/>
    </source>
</evidence>
<dbReference type="SUPFAM" id="SSF51735">
    <property type="entry name" value="NAD(P)-binding Rossmann-fold domains"/>
    <property type="match status" value="1"/>
</dbReference>
<dbReference type="Gene3D" id="3.90.180.10">
    <property type="entry name" value="Medium-chain alcohol dehydrogenases, catalytic domain"/>
    <property type="match status" value="1"/>
</dbReference>
<dbReference type="Pfam" id="PF00107">
    <property type="entry name" value="ADH_zinc_N"/>
    <property type="match status" value="1"/>
</dbReference>
<dbReference type="PROSITE" id="PS00059">
    <property type="entry name" value="ADH_ZINC"/>
    <property type="match status" value="1"/>
</dbReference>
<dbReference type="InterPro" id="IPR013149">
    <property type="entry name" value="ADH-like_C"/>
</dbReference>
<dbReference type="InterPro" id="IPR020843">
    <property type="entry name" value="ER"/>
</dbReference>
<keyword evidence="4" id="KW-0560">Oxidoreductase</keyword>
<reference evidence="8 9" key="1">
    <citation type="journal article" date="2019" name="Int. J. Syst. Evol. Microbiol.">
        <title>The Global Catalogue of Microorganisms (GCM) 10K type strain sequencing project: providing services to taxonomists for standard genome sequencing and annotation.</title>
        <authorList>
            <consortium name="The Broad Institute Genomics Platform"/>
            <consortium name="The Broad Institute Genome Sequencing Center for Infectious Disease"/>
            <person name="Wu L."/>
            <person name="Ma J."/>
        </authorList>
    </citation>
    <scope>NUCLEOTIDE SEQUENCE [LARGE SCALE GENOMIC DNA]</scope>
    <source>
        <strain evidence="8 9">JCM 15577</strain>
    </source>
</reference>
<evidence type="ECO:0000256" key="4">
    <source>
        <dbReference type="ARBA" id="ARBA00023002"/>
    </source>
</evidence>
<dbReference type="SUPFAM" id="SSF50129">
    <property type="entry name" value="GroES-like"/>
    <property type="match status" value="1"/>
</dbReference>
<evidence type="ECO:0000256" key="3">
    <source>
        <dbReference type="ARBA" id="ARBA00022833"/>
    </source>
</evidence>
<accession>A0ABN2IIU2</accession>
<comment type="similarity">
    <text evidence="1 6">Belongs to the zinc-containing alcohol dehydrogenase family.</text>
</comment>
<dbReference type="CDD" id="cd08278">
    <property type="entry name" value="benzyl_alcohol_DH"/>
    <property type="match status" value="1"/>
</dbReference>
<dbReference type="InterPro" id="IPR002328">
    <property type="entry name" value="ADH_Zn_CS"/>
</dbReference>
<evidence type="ECO:0000256" key="6">
    <source>
        <dbReference type="RuleBase" id="RU361277"/>
    </source>
</evidence>
<proteinExistence type="inferred from homology"/>
<keyword evidence="9" id="KW-1185">Reference proteome</keyword>
<dbReference type="PANTHER" id="PTHR43880:SF12">
    <property type="entry name" value="ALCOHOL DEHYDROGENASE CLASS-3"/>
    <property type="match status" value="1"/>
</dbReference>
<name>A0ABN2IIU2_9MICO</name>
<feature type="domain" description="Enoyl reductase (ER)" evidence="7">
    <location>
        <begin position="11"/>
        <end position="360"/>
    </location>
</feature>
<sequence>MTTTTTAAVLRDPESPFSFEEVALADLGPTEILVDLVSVGFCHTDVVARGMAAYVLPAILGHEGAGTVAAVGSDVDRVAVGDAVVLSFASCGACDQCLSGTPSYCALFTPLNMSARNLDGTVSATDADGNEIANRWFGQSSFATRAIVDQNSAVRVAPDVDLTKVGPLGCGIQTGAGTVLRAMDLQPGQSIVVFGAGAVGLAAVLGAKLAGAADIVAVDLHQSRLDLALELGATRVVLGSDRRLVEKITDDGPGLDFALDTTGVSSVMEAAIDSVGPGGAVMLVAASEAGLSLHPTQLTGKTISYVLEGAADPQEFIPYLVEKWQAGEFPFDRLIRTYPFDQIDKAEADSHSGDAIKPVLLFS</sequence>
<comment type="cofactor">
    <cofactor evidence="6">
        <name>Zn(2+)</name>
        <dbReference type="ChEBI" id="CHEBI:29105"/>
    </cofactor>
</comment>
<dbReference type="PANTHER" id="PTHR43880">
    <property type="entry name" value="ALCOHOL DEHYDROGENASE"/>
    <property type="match status" value="1"/>
</dbReference>
<dbReference type="EMBL" id="BAAAPL010000002">
    <property type="protein sequence ID" value="GAA1705875.1"/>
    <property type="molecule type" value="Genomic_DNA"/>
</dbReference>
<evidence type="ECO:0000313" key="9">
    <source>
        <dbReference type="Proteomes" id="UP001501690"/>
    </source>
</evidence>
<dbReference type="SMART" id="SM00829">
    <property type="entry name" value="PKS_ER"/>
    <property type="match status" value="1"/>
</dbReference>
<dbReference type="Proteomes" id="UP001501690">
    <property type="component" value="Unassembled WGS sequence"/>
</dbReference>
<dbReference type="InterPro" id="IPR013154">
    <property type="entry name" value="ADH-like_N"/>
</dbReference>
<evidence type="ECO:0000259" key="7">
    <source>
        <dbReference type="SMART" id="SM00829"/>
    </source>
</evidence>
<protein>
    <submittedName>
        <fullName evidence="8">NAD(P)-dependent alcohol dehydrogenase</fullName>
    </submittedName>
</protein>
<dbReference type="Gene3D" id="3.40.50.720">
    <property type="entry name" value="NAD(P)-binding Rossmann-like Domain"/>
    <property type="match status" value="1"/>
</dbReference>
<dbReference type="InterPro" id="IPR036291">
    <property type="entry name" value="NAD(P)-bd_dom_sf"/>
</dbReference>
<dbReference type="InterPro" id="IPR011032">
    <property type="entry name" value="GroES-like_sf"/>
</dbReference>
<dbReference type="Pfam" id="PF08240">
    <property type="entry name" value="ADH_N"/>
    <property type="match status" value="1"/>
</dbReference>
<organism evidence="8 9">
    <name type="scientific">Microbacterium sediminicola</name>
    <dbReference type="NCBI Taxonomy" id="415210"/>
    <lineage>
        <taxon>Bacteria</taxon>
        <taxon>Bacillati</taxon>
        <taxon>Actinomycetota</taxon>
        <taxon>Actinomycetes</taxon>
        <taxon>Micrococcales</taxon>
        <taxon>Microbacteriaceae</taxon>
        <taxon>Microbacterium</taxon>
    </lineage>
</organism>
<evidence type="ECO:0000313" key="8">
    <source>
        <dbReference type="EMBL" id="GAA1705875.1"/>
    </source>
</evidence>
<keyword evidence="2 6" id="KW-0479">Metal-binding</keyword>
<evidence type="ECO:0000256" key="5">
    <source>
        <dbReference type="ARBA" id="ARBA00023027"/>
    </source>
</evidence>
<evidence type="ECO:0000256" key="2">
    <source>
        <dbReference type="ARBA" id="ARBA00022723"/>
    </source>
</evidence>
<comment type="caution">
    <text evidence="8">The sequence shown here is derived from an EMBL/GenBank/DDBJ whole genome shotgun (WGS) entry which is preliminary data.</text>
</comment>
<keyword evidence="5" id="KW-0520">NAD</keyword>
<keyword evidence="3 6" id="KW-0862">Zinc</keyword>
<dbReference type="RefSeq" id="WP_344073107.1">
    <property type="nucleotide sequence ID" value="NZ_BAAAPL010000002.1"/>
</dbReference>